<evidence type="ECO:0000313" key="3">
    <source>
        <dbReference type="Proteomes" id="UP001203004"/>
    </source>
</evidence>
<accession>A0ABT0MBT1</accession>
<gene>
    <name evidence="2" type="ORF">M3N64_10260</name>
</gene>
<protein>
    <submittedName>
        <fullName evidence="2">NAD(P)-dependent oxidoreductase</fullName>
    </submittedName>
</protein>
<evidence type="ECO:0000313" key="2">
    <source>
        <dbReference type="EMBL" id="MCL1632321.1"/>
    </source>
</evidence>
<dbReference type="EMBL" id="JAMAST010000013">
    <property type="protein sequence ID" value="MCL1632321.1"/>
    <property type="molecule type" value="Genomic_DNA"/>
</dbReference>
<name>A0ABT0MBT1_9BACL</name>
<dbReference type="Proteomes" id="UP001203004">
    <property type="component" value="Unassembled WGS sequence"/>
</dbReference>
<reference evidence="2 3" key="1">
    <citation type="submission" date="2022-05" db="EMBL/GenBank/DDBJ databases">
        <title>Sporolactobacillus sp nov CPB3-1, isolated from tree bark (Mangifera indica L.).</title>
        <authorList>
            <person name="Phuengjayaem S."/>
            <person name="Tanasupawat S."/>
        </authorList>
    </citation>
    <scope>NUCLEOTIDE SEQUENCE [LARGE SCALE GENOMIC DNA]</scope>
    <source>
        <strain evidence="2 3">CPB3-1</strain>
    </source>
</reference>
<sequence>MKIAVIGAAGKAGSRITEEAQNRGHQVTAIVRHPENLKDPSIPYIKKDLFDLTRDDLTAFDVVVNAFATPPDKGELYIKAERQLSHLLENAPGTRLIIVGGAGSLFVDDEKKIRLIDTPDFPEAFKSVAVPMTASLEELQASENLNWTFLSPSAIFALGQRTGHYKTGKDNLLVNSDGKSYVSYEDYAAALVDEIEQPKHVNGRFTVVSEEN</sequence>
<dbReference type="InterPro" id="IPR036291">
    <property type="entry name" value="NAD(P)-bd_dom_sf"/>
</dbReference>
<feature type="domain" description="NAD(P)-binding" evidence="1">
    <location>
        <begin position="7"/>
        <end position="198"/>
    </location>
</feature>
<dbReference type="CDD" id="cd05244">
    <property type="entry name" value="BVR-B_like_SDR_a"/>
    <property type="match status" value="1"/>
</dbReference>
<dbReference type="InterPro" id="IPR051606">
    <property type="entry name" value="Polyketide_Oxido-like"/>
</dbReference>
<keyword evidence="3" id="KW-1185">Reference proteome</keyword>
<dbReference type="Gene3D" id="3.40.50.720">
    <property type="entry name" value="NAD(P)-binding Rossmann-like Domain"/>
    <property type="match status" value="1"/>
</dbReference>
<dbReference type="InterPro" id="IPR016040">
    <property type="entry name" value="NAD(P)-bd_dom"/>
</dbReference>
<dbReference type="PANTHER" id="PTHR43355:SF2">
    <property type="entry name" value="FLAVIN REDUCTASE (NADPH)"/>
    <property type="match status" value="1"/>
</dbReference>
<organism evidence="2 3">
    <name type="scientific">Sporolactobacillus mangiferae</name>
    <dbReference type="NCBI Taxonomy" id="2940498"/>
    <lineage>
        <taxon>Bacteria</taxon>
        <taxon>Bacillati</taxon>
        <taxon>Bacillota</taxon>
        <taxon>Bacilli</taxon>
        <taxon>Bacillales</taxon>
        <taxon>Sporolactobacillaceae</taxon>
        <taxon>Sporolactobacillus</taxon>
    </lineage>
</organism>
<dbReference type="PANTHER" id="PTHR43355">
    <property type="entry name" value="FLAVIN REDUCTASE (NADPH)"/>
    <property type="match status" value="1"/>
</dbReference>
<dbReference type="SUPFAM" id="SSF51735">
    <property type="entry name" value="NAD(P)-binding Rossmann-fold domains"/>
    <property type="match status" value="1"/>
</dbReference>
<comment type="caution">
    <text evidence="2">The sequence shown here is derived from an EMBL/GenBank/DDBJ whole genome shotgun (WGS) entry which is preliminary data.</text>
</comment>
<dbReference type="Pfam" id="PF13460">
    <property type="entry name" value="NAD_binding_10"/>
    <property type="match status" value="1"/>
</dbReference>
<dbReference type="RefSeq" id="WP_249101949.1">
    <property type="nucleotide sequence ID" value="NZ_JAMAST010000013.1"/>
</dbReference>
<proteinExistence type="predicted"/>
<evidence type="ECO:0000259" key="1">
    <source>
        <dbReference type="Pfam" id="PF13460"/>
    </source>
</evidence>